<dbReference type="InParanoid" id="A7STJ2"/>
<dbReference type="InterPro" id="IPR040240">
    <property type="entry name" value="TAF1"/>
</dbReference>
<dbReference type="AlphaFoldDB" id="A7STJ2"/>
<evidence type="ECO:0000313" key="3">
    <source>
        <dbReference type="Proteomes" id="UP000001593"/>
    </source>
</evidence>
<dbReference type="PhylomeDB" id="A7STJ2"/>
<proteinExistence type="predicted"/>
<name>A7STJ2_NEMVE</name>
<dbReference type="STRING" id="45351.A7STJ2"/>
<dbReference type="HOGENOM" id="CLU_1541919_0_0_1"/>
<dbReference type="Proteomes" id="UP000001593">
    <property type="component" value="Unassembled WGS sequence"/>
</dbReference>
<keyword evidence="3" id="KW-1185">Reference proteome</keyword>
<dbReference type="PANTHER" id="PTHR13900">
    <property type="entry name" value="TRANSCRIPTION INITIATION FACTOR TFIID"/>
    <property type="match status" value="1"/>
</dbReference>
<protein>
    <submittedName>
        <fullName evidence="2">Uncharacterized protein</fullName>
    </submittedName>
</protein>
<feature type="transmembrane region" description="Helical" evidence="1">
    <location>
        <begin position="154"/>
        <end position="171"/>
    </location>
</feature>
<dbReference type="GO" id="GO:0005669">
    <property type="term" value="C:transcription factor TFIID complex"/>
    <property type="evidence" value="ECO:0007669"/>
    <property type="project" value="InterPro"/>
</dbReference>
<dbReference type="GO" id="GO:0017025">
    <property type="term" value="F:TBP-class protein binding"/>
    <property type="evidence" value="ECO:0007669"/>
    <property type="project" value="InterPro"/>
</dbReference>
<keyword evidence="1" id="KW-0472">Membrane</keyword>
<evidence type="ECO:0000313" key="2">
    <source>
        <dbReference type="EMBL" id="EDO32951.1"/>
    </source>
</evidence>
<gene>
    <name evidence="2" type="ORF">NEMVEDRAFT_v1g217267</name>
</gene>
<keyword evidence="1" id="KW-1133">Transmembrane helix</keyword>
<dbReference type="EMBL" id="DS469797">
    <property type="protein sequence ID" value="EDO32951.1"/>
    <property type="molecule type" value="Genomic_DNA"/>
</dbReference>
<accession>A7STJ2</accession>
<reference evidence="2 3" key="1">
    <citation type="journal article" date="2007" name="Science">
        <title>Sea anemone genome reveals ancestral eumetazoan gene repertoire and genomic organization.</title>
        <authorList>
            <person name="Putnam N.H."/>
            <person name="Srivastava M."/>
            <person name="Hellsten U."/>
            <person name="Dirks B."/>
            <person name="Chapman J."/>
            <person name="Salamov A."/>
            <person name="Terry A."/>
            <person name="Shapiro H."/>
            <person name="Lindquist E."/>
            <person name="Kapitonov V.V."/>
            <person name="Jurka J."/>
            <person name="Genikhovich G."/>
            <person name="Grigoriev I.V."/>
            <person name="Lucas S.M."/>
            <person name="Steele R.E."/>
            <person name="Finnerty J.R."/>
            <person name="Technau U."/>
            <person name="Martindale M.Q."/>
            <person name="Rokhsar D.S."/>
        </authorList>
    </citation>
    <scope>NUCLEOTIDE SEQUENCE [LARGE SCALE GENOMIC DNA]</scope>
    <source>
        <strain evidence="3">CH2 X CH6</strain>
    </source>
</reference>
<keyword evidence="1" id="KW-0812">Transmembrane</keyword>
<dbReference type="GO" id="GO:0016251">
    <property type="term" value="F:RNA polymerase II general transcription initiation factor activity"/>
    <property type="evidence" value="ECO:0007669"/>
    <property type="project" value="InterPro"/>
</dbReference>
<dbReference type="eggNOG" id="KOG0008">
    <property type="taxonomic scope" value="Eukaryota"/>
</dbReference>
<organism evidence="2 3">
    <name type="scientific">Nematostella vectensis</name>
    <name type="common">Starlet sea anemone</name>
    <dbReference type="NCBI Taxonomy" id="45351"/>
    <lineage>
        <taxon>Eukaryota</taxon>
        <taxon>Metazoa</taxon>
        <taxon>Cnidaria</taxon>
        <taxon>Anthozoa</taxon>
        <taxon>Hexacorallia</taxon>
        <taxon>Actiniaria</taxon>
        <taxon>Edwardsiidae</taxon>
        <taxon>Nematostella</taxon>
    </lineage>
</organism>
<dbReference type="PANTHER" id="PTHR13900:SF0">
    <property type="entry name" value="TRANSCRIPTION INITIATION FACTOR TFIID SUBUNIT 1"/>
    <property type="match status" value="1"/>
</dbReference>
<sequence length="174" mass="19610">MTQGYQVSSPSLLDEDKLMAPWEPTEEELRNAAEMNASNAAEYEEANRACEWRYGPAALWYEMLGVSEDGSDLDYGFRVKEEKDEGELSSPLDLPPDDCFHMVSQVNWEDDIIWSPEDVKPNIQAMARAGWIPTGSTRTAQAYANQQQALLNQLGNVIIILMMLMLVKASVEKF</sequence>
<dbReference type="GO" id="GO:0004402">
    <property type="term" value="F:histone acetyltransferase activity"/>
    <property type="evidence" value="ECO:0007669"/>
    <property type="project" value="InterPro"/>
</dbReference>
<evidence type="ECO:0000256" key="1">
    <source>
        <dbReference type="SAM" id="Phobius"/>
    </source>
</evidence>